<keyword evidence="2 3" id="KW-0012">Acyltransferase</keyword>
<sequence length="274" mass="32055">MEYVHDLFNFLPNELIIKIDSNLLPENFHGDRHKMMKLSTIIHEILDSMGIASAKAQGLLKPITSGDKLRNSSHAVYLSMENYNNKKYIVGLLKMGQKNLYLYDGAGNLHERKTMCVLDFYIHETKQRMGHGKVLYDYMLQDLRVIPHQLAIDKPSENFLSFLYKHYGLHKIIPQSNNYVLFQEFFDLPNIGTSDIPNETNIEHQEQHSLDEQKLFEKQSTDHYRFPSFGRHAAFKQPSSIGQILDPTRNLSYKNLDQSGVQFHHKRFYMDYNL</sequence>
<dbReference type="EC" id="2.3.1.108" evidence="3"/>
<dbReference type="Pfam" id="PF05301">
    <property type="entry name" value="Acetyltransf_16"/>
    <property type="match status" value="1"/>
</dbReference>
<dbReference type="PANTHER" id="PTHR12327:SF0">
    <property type="entry name" value="ALPHA-TUBULIN N-ACETYLTRANSFERASE 1"/>
    <property type="match status" value="1"/>
</dbReference>
<comment type="caution">
    <text evidence="3">Lacks conserved residue(s) required for the propagation of feature annotation.</text>
</comment>
<gene>
    <name evidence="5" type="ORF">g.24268</name>
</gene>
<protein>
    <recommendedName>
        <fullName evidence="3">Alpha-tubulin N-acetyltransferase</fullName>
        <shortName evidence="3">Alpha-TAT</shortName>
        <shortName evidence="3">TAT</shortName>
        <ecNumber evidence="3">2.3.1.108</ecNumber>
    </recommendedName>
    <alternativeName>
        <fullName evidence="3">Acetyltransferase mec-17 homolog</fullName>
    </alternativeName>
</protein>
<dbReference type="PANTHER" id="PTHR12327">
    <property type="entry name" value="ALPHA-TUBULIN N-ACETYLTRANSFERASE 1"/>
    <property type="match status" value="1"/>
</dbReference>
<dbReference type="PROSITE" id="PS51730">
    <property type="entry name" value="GNAT_ATAT"/>
    <property type="match status" value="1"/>
</dbReference>
<name>A0A1B6D665_9HEMI</name>
<evidence type="ECO:0000256" key="3">
    <source>
        <dbReference type="HAMAP-Rule" id="MF_03130"/>
    </source>
</evidence>
<evidence type="ECO:0000313" key="5">
    <source>
        <dbReference type="EMBL" id="JAS21163.1"/>
    </source>
</evidence>
<dbReference type="InterPro" id="IPR038746">
    <property type="entry name" value="Atat"/>
</dbReference>
<dbReference type="InterPro" id="IPR007965">
    <property type="entry name" value="GNAT_ATAT"/>
</dbReference>
<comment type="similarity">
    <text evidence="3">Belongs to the acetyltransferase ATAT1 family.</text>
</comment>
<dbReference type="Gene3D" id="3.40.630.30">
    <property type="match status" value="1"/>
</dbReference>
<evidence type="ECO:0000256" key="1">
    <source>
        <dbReference type="ARBA" id="ARBA00022679"/>
    </source>
</evidence>
<reference evidence="5" key="1">
    <citation type="submission" date="2015-12" db="EMBL/GenBank/DDBJ databases">
        <title>De novo transcriptome assembly of four potential Pierce s Disease insect vectors from Arizona vineyards.</title>
        <authorList>
            <person name="Tassone E.E."/>
        </authorList>
    </citation>
    <scope>NUCLEOTIDE SEQUENCE</scope>
</reference>
<dbReference type="GO" id="GO:0048666">
    <property type="term" value="P:neuron development"/>
    <property type="evidence" value="ECO:0007669"/>
    <property type="project" value="UniProtKB-UniRule"/>
</dbReference>
<accession>A0A1B6D665</accession>
<dbReference type="GO" id="GO:0005874">
    <property type="term" value="C:microtubule"/>
    <property type="evidence" value="ECO:0007669"/>
    <property type="project" value="InterPro"/>
</dbReference>
<feature type="binding site" evidence="3">
    <location>
        <begin position="120"/>
        <end position="133"/>
    </location>
    <ligand>
        <name>acetyl-CoA</name>
        <dbReference type="ChEBI" id="CHEBI:57288"/>
    </ligand>
</feature>
<comment type="function">
    <text evidence="3">Specifically acetylates 'Lys-40' in alpha-tubulin on the lumenal side of microtubules. Promotes microtubule destabilization and accelerates microtubule dynamics; this activity may be independent of acetylation activity. Acetylates alpha-tubulin with a slow enzymatic rate, due to a catalytic site that is not optimized for acetyl transfer. Enters the microtubule through each end and diffuses quickly throughout the lumen of microtubules. Acetylates only long/old microtubules because of its slow acetylation rate since it does not have time to act on dynamically unstable microtubules before the enzyme is released.</text>
</comment>
<feature type="domain" description="N-acetyltransferase" evidence="4">
    <location>
        <begin position="1"/>
        <end position="186"/>
    </location>
</feature>
<comment type="catalytic activity">
    <reaction evidence="3">
        <text>L-lysyl-[alpha-tubulin] + acetyl-CoA = N(6)-acetyl-L-lysyl-[alpha-tubulin] + CoA + H(+)</text>
        <dbReference type="Rhea" id="RHEA:15277"/>
        <dbReference type="Rhea" id="RHEA-COMP:11278"/>
        <dbReference type="Rhea" id="RHEA-COMP:11279"/>
        <dbReference type="ChEBI" id="CHEBI:15378"/>
        <dbReference type="ChEBI" id="CHEBI:29969"/>
        <dbReference type="ChEBI" id="CHEBI:57287"/>
        <dbReference type="ChEBI" id="CHEBI:57288"/>
        <dbReference type="ChEBI" id="CHEBI:61930"/>
        <dbReference type="EC" id="2.3.1.108"/>
    </reaction>
</comment>
<evidence type="ECO:0000256" key="2">
    <source>
        <dbReference type="ARBA" id="ARBA00023315"/>
    </source>
</evidence>
<dbReference type="AlphaFoldDB" id="A0A1B6D665"/>
<dbReference type="GO" id="GO:0070507">
    <property type="term" value="P:regulation of microtubule cytoskeleton organization"/>
    <property type="evidence" value="ECO:0007669"/>
    <property type="project" value="UniProtKB-UniRule"/>
</dbReference>
<dbReference type="GO" id="GO:0019799">
    <property type="term" value="F:tubulin N-acetyltransferase activity"/>
    <property type="evidence" value="ECO:0007669"/>
    <property type="project" value="UniProtKB-UniRule"/>
</dbReference>
<keyword evidence="1 3" id="KW-0808">Transferase</keyword>
<dbReference type="HAMAP" id="MF_03130">
    <property type="entry name" value="mec17"/>
    <property type="match status" value="1"/>
</dbReference>
<organism evidence="5">
    <name type="scientific">Clastoptera arizonana</name>
    <name type="common">Arizona spittle bug</name>
    <dbReference type="NCBI Taxonomy" id="38151"/>
    <lineage>
        <taxon>Eukaryota</taxon>
        <taxon>Metazoa</taxon>
        <taxon>Ecdysozoa</taxon>
        <taxon>Arthropoda</taxon>
        <taxon>Hexapoda</taxon>
        <taxon>Insecta</taxon>
        <taxon>Pterygota</taxon>
        <taxon>Neoptera</taxon>
        <taxon>Paraneoptera</taxon>
        <taxon>Hemiptera</taxon>
        <taxon>Auchenorrhyncha</taxon>
        <taxon>Cercopoidea</taxon>
        <taxon>Clastopteridae</taxon>
        <taxon>Clastoptera</taxon>
    </lineage>
</organism>
<evidence type="ECO:0000259" key="4">
    <source>
        <dbReference type="PROSITE" id="PS51730"/>
    </source>
</evidence>
<dbReference type="EMBL" id="GEDC01016135">
    <property type="protein sequence ID" value="JAS21163.1"/>
    <property type="molecule type" value="Transcribed_RNA"/>
</dbReference>
<proteinExistence type="inferred from homology"/>
<feature type="site" description="Crucial for catalytic activity" evidence="3">
    <location>
        <position position="57"/>
    </location>
</feature>